<dbReference type="Proteomes" id="UP000748531">
    <property type="component" value="Unassembled WGS sequence"/>
</dbReference>
<comment type="subcellular location">
    <subcellularLocation>
        <location evidence="1">Secreted</location>
    </subcellularLocation>
</comment>
<keyword evidence="6" id="KW-1133">Transmembrane helix</keyword>
<dbReference type="AlphaFoldDB" id="A0A8J4SPS3"/>
<dbReference type="InterPro" id="IPR052065">
    <property type="entry name" value="Compl_asym_regulator"/>
</dbReference>
<reference evidence="7" key="1">
    <citation type="submission" date="2019-05" db="EMBL/GenBank/DDBJ databases">
        <title>Annotation for the trematode Paragonimus heterotremus.</title>
        <authorList>
            <person name="Choi Y.-J."/>
        </authorList>
    </citation>
    <scope>NUCLEOTIDE SEQUENCE</scope>
    <source>
        <strain evidence="7">LC</strain>
    </source>
</reference>
<evidence type="ECO:0000256" key="2">
    <source>
        <dbReference type="ARBA" id="ARBA00022525"/>
    </source>
</evidence>
<dbReference type="InterPro" id="IPR036383">
    <property type="entry name" value="TSP1_rpt_sf"/>
</dbReference>
<dbReference type="PROSITE" id="PS50092">
    <property type="entry name" value="TSP1"/>
    <property type="match status" value="1"/>
</dbReference>
<dbReference type="OrthoDB" id="6258760at2759"/>
<name>A0A8J4SPS3_9TREM</name>
<keyword evidence="6" id="KW-0472">Membrane</keyword>
<sequence length="405" mass="46422">GIYCCYDLVDGKWSEWSDWKQCPTECLSNVTSQQSVRQETDRQTGELLWDNCPQMCLLHHAQRRRHCNAPKPRGGGRPCLGDAVETIPCMELCKRTIISGNNAKVDRNMNKSLSPKEIGLVLFLALAILLFLGSASTVIFLISRTRCKSTKICNSSARYTPNTNLDDAVRYRKTTSNILVADVNEKYGFQAVGTTNTASQRTQTKLPKSAEPYPYRNLQLFNSKYHVRQFPEFHETVPRMRDRTGRHNLIHSHLPSANRPNLSTHLPITDIDCYLHTLPNVHFHDLTQVKYISRERKTQLCANFQSRKKLVNSRCVPYNLQCTIPKHYTPPNTSSCQSILVQKLHRNDRTQPHLKDVDRCGEDSSLHIKLNTLPSDELENPQTNKWMKSKNFVFMDQNPIVNQGQ</sequence>
<evidence type="ECO:0000256" key="3">
    <source>
        <dbReference type="ARBA" id="ARBA00022729"/>
    </source>
</evidence>
<keyword evidence="8" id="KW-1185">Reference proteome</keyword>
<keyword evidence="3" id="KW-0732">Signal</keyword>
<keyword evidence="6" id="KW-0812">Transmembrane</keyword>
<dbReference type="InterPro" id="IPR000884">
    <property type="entry name" value="TSP1_rpt"/>
</dbReference>
<dbReference type="EMBL" id="LUCH01001110">
    <property type="protein sequence ID" value="KAF5403653.1"/>
    <property type="molecule type" value="Genomic_DNA"/>
</dbReference>
<evidence type="ECO:0000256" key="1">
    <source>
        <dbReference type="ARBA" id="ARBA00004613"/>
    </source>
</evidence>
<keyword evidence="4" id="KW-0677">Repeat</keyword>
<evidence type="ECO:0000313" key="7">
    <source>
        <dbReference type="EMBL" id="KAF5403653.1"/>
    </source>
</evidence>
<keyword evidence="5" id="KW-1015">Disulfide bond</keyword>
<evidence type="ECO:0000256" key="5">
    <source>
        <dbReference type="ARBA" id="ARBA00023157"/>
    </source>
</evidence>
<dbReference type="SUPFAM" id="SSF82895">
    <property type="entry name" value="TSP-1 type 1 repeat"/>
    <property type="match status" value="1"/>
</dbReference>
<feature type="non-terminal residue" evidence="7">
    <location>
        <position position="1"/>
    </location>
</feature>
<dbReference type="Gene3D" id="2.20.100.10">
    <property type="entry name" value="Thrombospondin type-1 (TSP1) repeat"/>
    <property type="match status" value="1"/>
</dbReference>
<dbReference type="PANTHER" id="PTHR22906">
    <property type="entry name" value="PROPERDIN"/>
    <property type="match status" value="1"/>
</dbReference>
<comment type="caution">
    <text evidence="7">The sequence shown here is derived from an EMBL/GenBank/DDBJ whole genome shotgun (WGS) entry which is preliminary data.</text>
</comment>
<evidence type="ECO:0000256" key="6">
    <source>
        <dbReference type="SAM" id="Phobius"/>
    </source>
</evidence>
<organism evidence="7 8">
    <name type="scientific">Paragonimus heterotremus</name>
    <dbReference type="NCBI Taxonomy" id="100268"/>
    <lineage>
        <taxon>Eukaryota</taxon>
        <taxon>Metazoa</taxon>
        <taxon>Spiralia</taxon>
        <taxon>Lophotrochozoa</taxon>
        <taxon>Platyhelminthes</taxon>
        <taxon>Trematoda</taxon>
        <taxon>Digenea</taxon>
        <taxon>Plagiorchiida</taxon>
        <taxon>Troglotremata</taxon>
        <taxon>Troglotrematidae</taxon>
        <taxon>Paragonimus</taxon>
    </lineage>
</organism>
<accession>A0A8J4SPS3</accession>
<evidence type="ECO:0000256" key="4">
    <source>
        <dbReference type="ARBA" id="ARBA00022737"/>
    </source>
</evidence>
<dbReference type="PANTHER" id="PTHR22906:SF43">
    <property type="entry name" value="PROPERDIN"/>
    <property type="match status" value="1"/>
</dbReference>
<evidence type="ECO:0000313" key="8">
    <source>
        <dbReference type="Proteomes" id="UP000748531"/>
    </source>
</evidence>
<keyword evidence="2" id="KW-0964">Secreted</keyword>
<protein>
    <submittedName>
        <fullName evidence="7">Uncharacterized protein</fullName>
    </submittedName>
</protein>
<feature type="transmembrane region" description="Helical" evidence="6">
    <location>
        <begin position="118"/>
        <end position="142"/>
    </location>
</feature>
<gene>
    <name evidence="7" type="ORF">PHET_02705</name>
</gene>
<proteinExistence type="predicted"/>